<dbReference type="PANTHER" id="PTHR47018">
    <property type="entry name" value="CXC DOMAIN-CONTAINING PROTEIN-RELATED"/>
    <property type="match status" value="1"/>
</dbReference>
<name>A0A1X7VAM9_AMPQE</name>
<dbReference type="EnsemblMetazoa" id="Aqu2.1.36794_001">
    <property type="protein sequence ID" value="Aqu2.1.36794_001"/>
    <property type="gene ID" value="Aqu2.1.36794"/>
</dbReference>
<organism evidence="2">
    <name type="scientific">Amphimedon queenslandica</name>
    <name type="common">Sponge</name>
    <dbReference type="NCBI Taxonomy" id="400682"/>
    <lineage>
        <taxon>Eukaryota</taxon>
        <taxon>Metazoa</taxon>
        <taxon>Porifera</taxon>
        <taxon>Demospongiae</taxon>
        <taxon>Heteroscleromorpha</taxon>
        <taxon>Haplosclerida</taxon>
        <taxon>Niphatidae</taxon>
        <taxon>Amphimedon</taxon>
    </lineage>
</organism>
<sequence>MKELFFNFLNTQAEKDKTWQFWKGFVSEKCLAYVTLFLSIRGSNWHLQKASLKSMALIFAALDRDNYQRIIPTHLADQQIMPSHILDFFSSGGFTVHITGDEWKAGGIDEAHEMCINKDIKGAVTYPTLSYIQKTSTFLNYRIKLSKNIFQQIFPKNTNTGTTPSIFSTAIEQKKQENINAMIKCIAENNLISLSFENGRGLINTFTGKEASLEQMHDMINIRLIGQTATESSITHNILGQSSITNSTIRQKRLLTMSTKKISKKGVSAKDRENNRVIKCLQRRLARCNHTGQALQSEHEQYSFLPRALADENGIPHKSPESHQTGKLQTRYRESTPCVLLM</sequence>
<reference evidence="2" key="1">
    <citation type="submission" date="2017-05" db="UniProtKB">
        <authorList>
            <consortium name="EnsemblMetazoa"/>
        </authorList>
    </citation>
    <scope>IDENTIFICATION</scope>
</reference>
<accession>A0A1X7VAM9</accession>
<evidence type="ECO:0000256" key="1">
    <source>
        <dbReference type="SAM" id="MobiDB-lite"/>
    </source>
</evidence>
<dbReference type="OrthoDB" id="10071095at2759"/>
<protein>
    <submittedName>
        <fullName evidence="2">Uncharacterized protein</fullName>
    </submittedName>
</protein>
<feature type="region of interest" description="Disordered" evidence="1">
    <location>
        <begin position="311"/>
        <end position="330"/>
    </location>
</feature>
<dbReference type="AlphaFoldDB" id="A0A1X7VAM9"/>
<dbReference type="PANTHER" id="PTHR47018:SF2">
    <property type="entry name" value="TESMIN_TSO1-LIKE CXC DOMAIN-CONTAINING PROTEIN"/>
    <property type="match status" value="1"/>
</dbReference>
<proteinExistence type="predicted"/>
<evidence type="ECO:0000313" key="2">
    <source>
        <dbReference type="EnsemblMetazoa" id="Aqu2.1.36794_001"/>
    </source>
</evidence>
<dbReference type="InParanoid" id="A0A1X7VAM9"/>